<gene>
    <name evidence="2" type="ORF">MAR_021042</name>
</gene>
<sequence length="181" mass="20820">MFVTPVTILCVLAYFRITDNPDKRVFVNNQTNNTDYYLIRNSNTRQSLRCEVNGGNPLATLKWSCYDGIQSDENSQSSAISTVNWIAANLSDSACICSASHILGWTDRRFVNIHMNPILQHLHVKNDNTQHYENGYEELTTLERRTGEKAYSDLDFQQRKEKNNQKKMSAEDETSFAHPHQ</sequence>
<organism evidence="2 3">
    <name type="scientific">Mya arenaria</name>
    <name type="common">Soft-shell clam</name>
    <dbReference type="NCBI Taxonomy" id="6604"/>
    <lineage>
        <taxon>Eukaryota</taxon>
        <taxon>Metazoa</taxon>
        <taxon>Spiralia</taxon>
        <taxon>Lophotrochozoa</taxon>
        <taxon>Mollusca</taxon>
        <taxon>Bivalvia</taxon>
        <taxon>Autobranchia</taxon>
        <taxon>Heteroconchia</taxon>
        <taxon>Euheterodonta</taxon>
        <taxon>Imparidentia</taxon>
        <taxon>Neoheterodontei</taxon>
        <taxon>Myida</taxon>
        <taxon>Myoidea</taxon>
        <taxon>Myidae</taxon>
        <taxon>Mya</taxon>
    </lineage>
</organism>
<evidence type="ECO:0000313" key="2">
    <source>
        <dbReference type="EMBL" id="WAR05673.1"/>
    </source>
</evidence>
<feature type="region of interest" description="Disordered" evidence="1">
    <location>
        <begin position="150"/>
        <end position="181"/>
    </location>
</feature>
<evidence type="ECO:0000313" key="3">
    <source>
        <dbReference type="Proteomes" id="UP001164746"/>
    </source>
</evidence>
<accession>A0ABY7E6J7</accession>
<dbReference type="Proteomes" id="UP001164746">
    <property type="component" value="Chromosome 5"/>
</dbReference>
<reference evidence="2" key="1">
    <citation type="submission" date="2022-11" db="EMBL/GenBank/DDBJ databases">
        <title>Centuries of genome instability and evolution in soft-shell clam transmissible cancer (bioRxiv).</title>
        <authorList>
            <person name="Hart S.F.M."/>
            <person name="Yonemitsu M.A."/>
            <person name="Giersch R.M."/>
            <person name="Beal B.F."/>
            <person name="Arriagada G."/>
            <person name="Davis B.W."/>
            <person name="Ostrander E.A."/>
            <person name="Goff S.P."/>
            <person name="Metzger M.J."/>
        </authorList>
    </citation>
    <scope>NUCLEOTIDE SEQUENCE</scope>
    <source>
        <strain evidence="2">MELC-2E11</strain>
        <tissue evidence="2">Siphon/mantle</tissue>
    </source>
</reference>
<keyword evidence="3" id="KW-1185">Reference proteome</keyword>
<feature type="compositionally biased region" description="Basic and acidic residues" evidence="1">
    <location>
        <begin position="150"/>
        <end position="170"/>
    </location>
</feature>
<dbReference type="EMBL" id="CP111016">
    <property type="protein sequence ID" value="WAR05673.1"/>
    <property type="molecule type" value="Genomic_DNA"/>
</dbReference>
<name>A0ABY7E6J7_MYAAR</name>
<proteinExistence type="predicted"/>
<evidence type="ECO:0000256" key="1">
    <source>
        <dbReference type="SAM" id="MobiDB-lite"/>
    </source>
</evidence>
<protein>
    <recommendedName>
        <fullName evidence="4">Ig-like domain-containing protein</fullName>
    </recommendedName>
</protein>
<evidence type="ECO:0008006" key="4">
    <source>
        <dbReference type="Google" id="ProtNLM"/>
    </source>
</evidence>